<feature type="signal peptide" evidence="2">
    <location>
        <begin position="1"/>
        <end position="21"/>
    </location>
</feature>
<sequence length="131" mass="15038">MKLLKTSLLLSALVLCFSCQTTESSSEETLSKQALEKNLEETKDDLEKKIAELQEGAGELAEDARFQTYKAVEKLQAERIKVRRMIKKVKNASEKDLKRVSKEAKGVYEDAGKQLDNIRNEFNDWLEKQKK</sequence>
<protein>
    <submittedName>
        <fullName evidence="3">Uncharacterized protein</fullName>
    </submittedName>
</protein>
<gene>
    <name evidence="3" type="ORF">ACHKAR_12755</name>
</gene>
<feature type="chain" id="PRO_5047542843" evidence="2">
    <location>
        <begin position="22"/>
        <end position="131"/>
    </location>
</feature>
<keyword evidence="2" id="KW-0732">Signal</keyword>
<accession>A0ABW7N9Y4</accession>
<reference evidence="3 4" key="1">
    <citation type="journal article" date="2013" name="Int. J. Syst. Evol. Microbiol.">
        <title>Marinoscillum luteum sp. nov., isolated from marine sediment.</title>
        <authorList>
            <person name="Cha I.T."/>
            <person name="Park S.J."/>
            <person name="Kim S.J."/>
            <person name="Kim J.G."/>
            <person name="Jung M.Y."/>
            <person name="Shin K.S."/>
            <person name="Kwon K.K."/>
            <person name="Yang S.H."/>
            <person name="Seo Y.S."/>
            <person name="Rhee S.K."/>
        </authorList>
    </citation>
    <scope>NUCLEOTIDE SEQUENCE [LARGE SCALE GENOMIC DNA]</scope>
    <source>
        <strain evidence="3 4">KCTC 23939</strain>
    </source>
</reference>
<comment type="caution">
    <text evidence="3">The sequence shown here is derived from an EMBL/GenBank/DDBJ whole genome shotgun (WGS) entry which is preliminary data.</text>
</comment>
<evidence type="ECO:0000313" key="3">
    <source>
        <dbReference type="EMBL" id="MFH6984315.1"/>
    </source>
</evidence>
<dbReference type="Proteomes" id="UP001610063">
    <property type="component" value="Unassembled WGS sequence"/>
</dbReference>
<dbReference type="EMBL" id="JBIPKE010000017">
    <property type="protein sequence ID" value="MFH6984315.1"/>
    <property type="molecule type" value="Genomic_DNA"/>
</dbReference>
<evidence type="ECO:0000256" key="2">
    <source>
        <dbReference type="SAM" id="SignalP"/>
    </source>
</evidence>
<evidence type="ECO:0000256" key="1">
    <source>
        <dbReference type="SAM" id="Coils"/>
    </source>
</evidence>
<evidence type="ECO:0000313" key="4">
    <source>
        <dbReference type="Proteomes" id="UP001610063"/>
    </source>
</evidence>
<keyword evidence="1" id="KW-0175">Coiled coil</keyword>
<name>A0ABW7N9Y4_9BACT</name>
<dbReference type="RefSeq" id="WP_395417675.1">
    <property type="nucleotide sequence ID" value="NZ_JBIPKE010000017.1"/>
</dbReference>
<organism evidence="3 4">
    <name type="scientific">Marinoscillum luteum</name>
    <dbReference type="NCBI Taxonomy" id="861051"/>
    <lineage>
        <taxon>Bacteria</taxon>
        <taxon>Pseudomonadati</taxon>
        <taxon>Bacteroidota</taxon>
        <taxon>Cytophagia</taxon>
        <taxon>Cytophagales</taxon>
        <taxon>Reichenbachiellaceae</taxon>
        <taxon>Marinoscillum</taxon>
    </lineage>
</organism>
<keyword evidence="4" id="KW-1185">Reference proteome</keyword>
<proteinExistence type="predicted"/>
<feature type="coiled-coil region" evidence="1">
    <location>
        <begin position="32"/>
        <end position="128"/>
    </location>
</feature>